<protein>
    <submittedName>
        <fullName evidence="2">BON domain-containing protein</fullName>
    </submittedName>
</protein>
<reference evidence="2 3" key="1">
    <citation type="journal article" date="2013" name="Genome Biol.">
        <title>Comparative genomics of the core and accessory genomes of 48 Sinorhizobium strains comprising five genospecies.</title>
        <authorList>
            <person name="Sugawara M."/>
            <person name="Epstein B."/>
            <person name="Badgley B.D."/>
            <person name="Unno T."/>
            <person name="Xu L."/>
            <person name="Reese J."/>
            <person name="Gyaneshwar P."/>
            <person name="Denny R."/>
            <person name="Mudge J."/>
            <person name="Bharti A.K."/>
            <person name="Farmer A.D."/>
            <person name="May G.D."/>
            <person name="Woodward J.E."/>
            <person name="Medigue C."/>
            <person name="Vallenet D."/>
            <person name="Lajus A."/>
            <person name="Rouy Z."/>
            <person name="Martinez-Vaz B."/>
            <person name="Tiffin P."/>
            <person name="Young N.D."/>
            <person name="Sadowsky M.J."/>
        </authorList>
    </citation>
    <scope>NUCLEOTIDE SEQUENCE [LARGE SCALE GENOMIC DNA]</scope>
    <source>
        <strain evidence="2 3">USDA4894</strain>
    </source>
</reference>
<accession>A0A6N7LQC2</accession>
<evidence type="ECO:0000313" key="2">
    <source>
        <dbReference type="EMBL" id="MQX18664.1"/>
    </source>
</evidence>
<dbReference type="EMBL" id="WITC01000124">
    <property type="protein sequence ID" value="MQX18664.1"/>
    <property type="molecule type" value="Genomic_DNA"/>
</dbReference>
<dbReference type="RefSeq" id="WP_153442438.1">
    <property type="nucleotide sequence ID" value="NZ_JACIGA010000001.1"/>
</dbReference>
<dbReference type="AlphaFoldDB" id="A0A6N7LQC2"/>
<organism evidence="2 3">
    <name type="scientific">Sinorhizobium terangae</name>
    <dbReference type="NCBI Taxonomy" id="110322"/>
    <lineage>
        <taxon>Bacteria</taxon>
        <taxon>Pseudomonadati</taxon>
        <taxon>Pseudomonadota</taxon>
        <taxon>Alphaproteobacteria</taxon>
        <taxon>Hyphomicrobiales</taxon>
        <taxon>Rhizobiaceae</taxon>
        <taxon>Sinorhizobium/Ensifer group</taxon>
        <taxon>Sinorhizobium</taxon>
    </lineage>
</organism>
<dbReference type="PROSITE" id="PS50914">
    <property type="entry name" value="BON"/>
    <property type="match status" value="1"/>
</dbReference>
<sequence>MSTEKTIYSHRDDDPHLTDDDLAEKVLRYIRYATFVDTSGISVMALRGTVVLSGNVAEEADIASAGEAAASVIGVSGVENRLTVRPGDSTG</sequence>
<dbReference type="OrthoDB" id="8393951at2"/>
<keyword evidence="3" id="KW-1185">Reference proteome</keyword>
<comment type="caution">
    <text evidence="2">The sequence shown here is derived from an EMBL/GenBank/DDBJ whole genome shotgun (WGS) entry which is preliminary data.</text>
</comment>
<dbReference type="InterPro" id="IPR007055">
    <property type="entry name" value="BON_dom"/>
</dbReference>
<evidence type="ECO:0000259" key="1">
    <source>
        <dbReference type="PROSITE" id="PS50914"/>
    </source>
</evidence>
<evidence type="ECO:0000313" key="3">
    <source>
        <dbReference type="Proteomes" id="UP000439983"/>
    </source>
</evidence>
<dbReference type="Proteomes" id="UP000439983">
    <property type="component" value="Unassembled WGS sequence"/>
</dbReference>
<dbReference type="Gene3D" id="3.30.1340.30">
    <property type="match status" value="1"/>
</dbReference>
<dbReference type="Pfam" id="PF04972">
    <property type="entry name" value="BON"/>
    <property type="match status" value="1"/>
</dbReference>
<gene>
    <name evidence="2" type="ORF">GHK62_29190</name>
</gene>
<proteinExistence type="predicted"/>
<feature type="domain" description="BON" evidence="1">
    <location>
        <begin position="18"/>
        <end position="86"/>
    </location>
</feature>
<name>A0A6N7LQC2_SINTE</name>